<evidence type="ECO:0000313" key="3">
    <source>
        <dbReference type="Proteomes" id="UP000634011"/>
    </source>
</evidence>
<accession>A0A923HF41</accession>
<feature type="chain" id="PRO_5036742573" description="Alginate export domain-containing protein" evidence="1">
    <location>
        <begin position="37"/>
        <end position="428"/>
    </location>
</feature>
<organism evidence="2 3">
    <name type="scientific">Undibacterium jejuense</name>
    <dbReference type="NCBI Taxonomy" id="1344949"/>
    <lineage>
        <taxon>Bacteria</taxon>
        <taxon>Pseudomonadati</taxon>
        <taxon>Pseudomonadota</taxon>
        <taxon>Betaproteobacteria</taxon>
        <taxon>Burkholderiales</taxon>
        <taxon>Oxalobacteraceae</taxon>
        <taxon>Undibacterium</taxon>
    </lineage>
</organism>
<dbReference type="Proteomes" id="UP000634011">
    <property type="component" value="Unassembled WGS sequence"/>
</dbReference>
<keyword evidence="1" id="KW-0732">Signal</keyword>
<protein>
    <recommendedName>
        <fullName evidence="4">Alginate export domain-containing protein</fullName>
    </recommendedName>
</protein>
<evidence type="ECO:0008006" key="4">
    <source>
        <dbReference type="Google" id="ProtNLM"/>
    </source>
</evidence>
<sequence>MHSAATAKFLKRPGLRGLAFILSLLANMALSNSALADDFQFSGQIRNLWTSTENNIHDPVSKANQFVPGLIPEYNNDASVEAELHASTRGVTAIATLQGQAVDQGRTNATGWLNELYTGWGKNEWQFSIGKKIISWDVAYGFRPNDMIQQEKRQTFITSTLIGRPVAMAEYFNADSSLALVWVNPDHSSSVDASVEQAFVARAYHHAGSLDMYGFARYGQETGTSLGSAAAWVATESLELHASYRYSQKMAMLTLVPPPALLARTSPWQAPLTNNIQQAAIGMTYTTEDQHSFIVEAWWDGAAPSSAQWVQWNQRNLALGQLASAMPSLQTPVAYNLAWQSNLLAAANNLRRKNLFARWSKKNGAWETAIDTLYTPEDKGHATSASIDWQGDRWHIDAGIRIYGGPATAVFAQIPQNKIFYTSATWAF</sequence>
<keyword evidence="3" id="KW-1185">Reference proteome</keyword>
<dbReference type="EMBL" id="JACOFV010000009">
    <property type="protein sequence ID" value="MBC3862599.1"/>
    <property type="molecule type" value="Genomic_DNA"/>
</dbReference>
<name>A0A923HF41_9BURK</name>
<dbReference type="AlphaFoldDB" id="A0A923HF41"/>
<reference evidence="2" key="1">
    <citation type="submission" date="2020-08" db="EMBL/GenBank/DDBJ databases">
        <title>Novel species isolated from subtropical streams in China.</title>
        <authorList>
            <person name="Lu H."/>
        </authorList>
    </citation>
    <scope>NUCLEOTIDE SEQUENCE</scope>
    <source>
        <strain evidence="2">KACC 12607</strain>
    </source>
</reference>
<comment type="caution">
    <text evidence="2">The sequence shown here is derived from an EMBL/GenBank/DDBJ whole genome shotgun (WGS) entry which is preliminary data.</text>
</comment>
<evidence type="ECO:0000256" key="1">
    <source>
        <dbReference type="SAM" id="SignalP"/>
    </source>
</evidence>
<proteinExistence type="predicted"/>
<gene>
    <name evidence="2" type="ORF">H8K32_10845</name>
</gene>
<feature type="signal peptide" evidence="1">
    <location>
        <begin position="1"/>
        <end position="36"/>
    </location>
</feature>
<evidence type="ECO:0000313" key="2">
    <source>
        <dbReference type="EMBL" id="MBC3862599.1"/>
    </source>
</evidence>
<dbReference type="RefSeq" id="WP_186912519.1">
    <property type="nucleotide sequence ID" value="NZ_JACOFV010000009.1"/>
</dbReference>